<evidence type="ECO:0000256" key="1">
    <source>
        <dbReference type="SAM" id="MobiDB-lite"/>
    </source>
</evidence>
<proteinExistence type="predicted"/>
<reference evidence="2" key="1">
    <citation type="journal article" date="2021" name="Nat. Commun.">
        <title>Genetic determinants of endophytism in the Arabidopsis root mycobiome.</title>
        <authorList>
            <person name="Mesny F."/>
            <person name="Miyauchi S."/>
            <person name="Thiergart T."/>
            <person name="Pickel B."/>
            <person name="Atanasova L."/>
            <person name="Karlsson M."/>
            <person name="Huettel B."/>
            <person name="Barry K.W."/>
            <person name="Haridas S."/>
            <person name="Chen C."/>
            <person name="Bauer D."/>
            <person name="Andreopoulos W."/>
            <person name="Pangilinan J."/>
            <person name="LaButti K."/>
            <person name="Riley R."/>
            <person name="Lipzen A."/>
            <person name="Clum A."/>
            <person name="Drula E."/>
            <person name="Henrissat B."/>
            <person name="Kohler A."/>
            <person name="Grigoriev I.V."/>
            <person name="Martin F.M."/>
            <person name="Hacquard S."/>
        </authorList>
    </citation>
    <scope>NUCLEOTIDE SEQUENCE</scope>
    <source>
        <strain evidence="2">MPI-CAGE-CH-0230</strain>
    </source>
</reference>
<dbReference type="GeneID" id="70186023"/>
<protein>
    <submittedName>
        <fullName evidence="2">Uncharacterized protein</fullName>
    </submittedName>
</protein>
<dbReference type="Proteomes" id="UP000756346">
    <property type="component" value="Unassembled WGS sequence"/>
</dbReference>
<feature type="region of interest" description="Disordered" evidence="1">
    <location>
        <begin position="50"/>
        <end position="96"/>
    </location>
</feature>
<dbReference type="AlphaFoldDB" id="A0A9P9BSK9"/>
<comment type="caution">
    <text evidence="2">The sequence shown here is derived from an EMBL/GenBank/DDBJ whole genome shotgun (WGS) entry which is preliminary data.</text>
</comment>
<evidence type="ECO:0000313" key="2">
    <source>
        <dbReference type="EMBL" id="KAH7034694.1"/>
    </source>
</evidence>
<gene>
    <name evidence="2" type="ORF">B0I36DRAFT_346593</name>
</gene>
<sequence length="270" mass="29456">MGWWVLVDGCAAFVLEGSSIPSIASIPHRDPARQEQHFEAIQVTTLAAPNTRQARPRCQPTSAKNFGRTTNINITTPRQDPPALSSTPTAISSIPALPTSPRSYRATLAIPGSAARTCCTVFRLSRVRPPPDCCRSRGCGCAFLHPNLLLPHGNDVHVHAHVQVSRLTLHTPNRLLRRGAQLQYVCNHITIEDALVVRLHQVPGLGPRLVNGVRKTPTGLFPTILHVSHPDPGSWLPPCGTLRQSMTNFPRIFSLRPFNTGTGVCTKSNH</sequence>
<feature type="compositionally biased region" description="Polar residues" evidence="1">
    <location>
        <begin position="50"/>
        <end position="92"/>
    </location>
</feature>
<accession>A0A9P9BSK9</accession>
<organism evidence="2 3">
    <name type="scientific">Microdochium trichocladiopsis</name>
    <dbReference type="NCBI Taxonomy" id="1682393"/>
    <lineage>
        <taxon>Eukaryota</taxon>
        <taxon>Fungi</taxon>
        <taxon>Dikarya</taxon>
        <taxon>Ascomycota</taxon>
        <taxon>Pezizomycotina</taxon>
        <taxon>Sordariomycetes</taxon>
        <taxon>Xylariomycetidae</taxon>
        <taxon>Xylariales</taxon>
        <taxon>Microdochiaceae</taxon>
        <taxon>Microdochium</taxon>
    </lineage>
</organism>
<dbReference type="EMBL" id="JAGTJQ010000003">
    <property type="protein sequence ID" value="KAH7034694.1"/>
    <property type="molecule type" value="Genomic_DNA"/>
</dbReference>
<keyword evidence="3" id="KW-1185">Reference proteome</keyword>
<name>A0A9P9BSK9_9PEZI</name>
<dbReference type="RefSeq" id="XP_046014787.1">
    <property type="nucleotide sequence ID" value="XM_046156477.1"/>
</dbReference>
<evidence type="ECO:0000313" key="3">
    <source>
        <dbReference type="Proteomes" id="UP000756346"/>
    </source>
</evidence>